<feature type="region of interest" description="Disordered" evidence="1">
    <location>
        <begin position="238"/>
        <end position="280"/>
    </location>
</feature>
<feature type="transmembrane region" description="Helical" evidence="2">
    <location>
        <begin position="6"/>
        <end position="29"/>
    </location>
</feature>
<name>A0AAV9NVR2_9EURO</name>
<dbReference type="Proteomes" id="UP001358417">
    <property type="component" value="Unassembled WGS sequence"/>
</dbReference>
<organism evidence="3 4">
    <name type="scientific">Exophiala bonariae</name>
    <dbReference type="NCBI Taxonomy" id="1690606"/>
    <lineage>
        <taxon>Eukaryota</taxon>
        <taxon>Fungi</taxon>
        <taxon>Dikarya</taxon>
        <taxon>Ascomycota</taxon>
        <taxon>Pezizomycotina</taxon>
        <taxon>Eurotiomycetes</taxon>
        <taxon>Chaetothyriomycetidae</taxon>
        <taxon>Chaetothyriales</taxon>
        <taxon>Herpotrichiellaceae</taxon>
        <taxon>Exophiala</taxon>
    </lineage>
</organism>
<protein>
    <submittedName>
        <fullName evidence="3">Uncharacterized protein</fullName>
    </submittedName>
</protein>
<dbReference type="PANTHER" id="PTHR42029:SF3">
    <property type="entry name" value="AN04G07800"/>
    <property type="match status" value="1"/>
</dbReference>
<feature type="region of interest" description="Disordered" evidence="1">
    <location>
        <begin position="293"/>
        <end position="344"/>
    </location>
</feature>
<dbReference type="RefSeq" id="XP_064712536.1">
    <property type="nucleotide sequence ID" value="XM_064844676.1"/>
</dbReference>
<evidence type="ECO:0000256" key="2">
    <source>
        <dbReference type="SAM" id="Phobius"/>
    </source>
</evidence>
<feature type="transmembrane region" description="Helical" evidence="2">
    <location>
        <begin position="129"/>
        <end position="150"/>
    </location>
</feature>
<reference evidence="3 4" key="1">
    <citation type="submission" date="2023-08" db="EMBL/GenBank/DDBJ databases">
        <title>Black Yeasts Isolated from many extreme environments.</title>
        <authorList>
            <person name="Coleine C."/>
            <person name="Stajich J.E."/>
            <person name="Selbmann L."/>
        </authorList>
    </citation>
    <scope>NUCLEOTIDE SEQUENCE [LARGE SCALE GENOMIC DNA]</scope>
    <source>
        <strain evidence="3 4">CCFEE 5792</strain>
    </source>
</reference>
<evidence type="ECO:0000256" key="1">
    <source>
        <dbReference type="SAM" id="MobiDB-lite"/>
    </source>
</evidence>
<keyword evidence="2" id="KW-0472">Membrane</keyword>
<dbReference type="PANTHER" id="PTHR42029">
    <property type="entry name" value="AN04G07800"/>
    <property type="match status" value="1"/>
</dbReference>
<evidence type="ECO:0000313" key="3">
    <source>
        <dbReference type="EMBL" id="KAK5065212.1"/>
    </source>
</evidence>
<accession>A0AAV9NVR2</accession>
<gene>
    <name evidence="3" type="ORF">LTR84_001049</name>
</gene>
<sequence>MSFNGYGWYLSATAALLYCSWIVHNVVAWMKIRPFFTDARSMFKPETGLWVKRIYLVTLACTAPPIILQIYDNFRFFNNINDFYRHVRPYEPLFRDPWWVFTCVTLFHVIRKCYGTGVFELIKRSPRFGILLVAICLSLIFTGLDIVASIHNFIGSTDGINPWWKLSLVFKCLTDTIMLDDFKTELKRLGIKRLQQDELRRKSLALVLDDNMKDDDDANHQLEFSDALNVNPARFHTLESTDTSSTSRSPRGRLRQESVNESRTELRNYADHSAGKKKISRLPGLKDFKFDFKSRGAKNKAKADDEEKQRPQTGPDDDTQPPPAAPDRLSQMRKSLGVIDYHPR</sequence>
<keyword evidence="2" id="KW-0812">Transmembrane</keyword>
<comment type="caution">
    <text evidence="3">The sequence shown here is derived from an EMBL/GenBank/DDBJ whole genome shotgun (WGS) entry which is preliminary data.</text>
</comment>
<keyword evidence="2" id="KW-1133">Transmembrane helix</keyword>
<feature type="transmembrane region" description="Helical" evidence="2">
    <location>
        <begin position="50"/>
        <end position="71"/>
    </location>
</feature>
<keyword evidence="4" id="KW-1185">Reference proteome</keyword>
<dbReference type="EMBL" id="JAVRRD010000001">
    <property type="protein sequence ID" value="KAK5065212.1"/>
    <property type="molecule type" value="Genomic_DNA"/>
</dbReference>
<evidence type="ECO:0000313" key="4">
    <source>
        <dbReference type="Proteomes" id="UP001358417"/>
    </source>
</evidence>
<feature type="compositionally biased region" description="Low complexity" evidence="1">
    <location>
        <begin position="238"/>
        <end position="249"/>
    </location>
</feature>
<feature type="compositionally biased region" description="Basic and acidic residues" evidence="1">
    <location>
        <begin position="301"/>
        <end position="310"/>
    </location>
</feature>
<feature type="transmembrane region" description="Helical" evidence="2">
    <location>
        <begin position="98"/>
        <end position="122"/>
    </location>
</feature>
<proteinExistence type="predicted"/>
<dbReference type="GeneID" id="89969271"/>
<dbReference type="AlphaFoldDB" id="A0AAV9NVR2"/>
<feature type="compositionally biased region" description="Basic and acidic residues" evidence="1">
    <location>
        <begin position="254"/>
        <end position="274"/>
    </location>
</feature>